<proteinExistence type="inferred from homology"/>
<evidence type="ECO:0000256" key="4">
    <source>
        <dbReference type="PIRSR" id="PIRSR001221-2"/>
    </source>
</evidence>
<feature type="domain" description="Amidase" evidence="5">
    <location>
        <begin position="80"/>
        <end position="526"/>
    </location>
</feature>
<dbReference type="AlphaFoldDB" id="A0A9P4TSK2"/>
<organism evidence="6 7">
    <name type="scientific">Tothia fuscella</name>
    <dbReference type="NCBI Taxonomy" id="1048955"/>
    <lineage>
        <taxon>Eukaryota</taxon>
        <taxon>Fungi</taxon>
        <taxon>Dikarya</taxon>
        <taxon>Ascomycota</taxon>
        <taxon>Pezizomycotina</taxon>
        <taxon>Dothideomycetes</taxon>
        <taxon>Pleosporomycetidae</taxon>
        <taxon>Venturiales</taxon>
        <taxon>Cylindrosympodiaceae</taxon>
        <taxon>Tothia</taxon>
    </lineage>
</organism>
<dbReference type="InterPro" id="IPR036928">
    <property type="entry name" value="AS_sf"/>
</dbReference>
<feature type="binding site" evidence="4">
    <location>
        <position position="186"/>
    </location>
    <ligand>
        <name>substrate</name>
    </ligand>
</feature>
<dbReference type="EMBL" id="MU007127">
    <property type="protein sequence ID" value="KAF2418491.1"/>
    <property type="molecule type" value="Genomic_DNA"/>
</dbReference>
<comment type="similarity">
    <text evidence="1">Belongs to the amidase family.</text>
</comment>
<accession>A0A9P4TSK2</accession>
<evidence type="ECO:0000313" key="6">
    <source>
        <dbReference type="EMBL" id="KAF2418491.1"/>
    </source>
</evidence>
<dbReference type="Pfam" id="PF01425">
    <property type="entry name" value="Amidase"/>
    <property type="match status" value="1"/>
</dbReference>
<dbReference type="Gene3D" id="3.90.1300.10">
    <property type="entry name" value="Amidase signature (AS) domain"/>
    <property type="match status" value="1"/>
</dbReference>
<evidence type="ECO:0000256" key="2">
    <source>
        <dbReference type="ARBA" id="ARBA00022801"/>
    </source>
</evidence>
<dbReference type="OrthoDB" id="6428749at2759"/>
<feature type="binding site" evidence="4">
    <location>
        <position position="212"/>
    </location>
    <ligand>
        <name>substrate</name>
    </ligand>
</feature>
<dbReference type="SUPFAM" id="SSF75304">
    <property type="entry name" value="Amidase signature (AS) enzymes"/>
    <property type="match status" value="1"/>
</dbReference>
<dbReference type="InterPro" id="IPR023631">
    <property type="entry name" value="Amidase_dom"/>
</dbReference>
<dbReference type="GO" id="GO:0016787">
    <property type="term" value="F:hydrolase activity"/>
    <property type="evidence" value="ECO:0007669"/>
    <property type="project" value="UniProtKB-KW"/>
</dbReference>
<feature type="active site" description="Charge relay system" evidence="3">
    <location>
        <position position="136"/>
    </location>
</feature>
<comment type="caution">
    <text evidence="6">The sequence shown here is derived from an EMBL/GenBank/DDBJ whole genome shotgun (WGS) entry which is preliminary data.</text>
</comment>
<evidence type="ECO:0000259" key="5">
    <source>
        <dbReference type="Pfam" id="PF01425"/>
    </source>
</evidence>
<keyword evidence="2" id="KW-0378">Hydrolase</keyword>
<dbReference type="PIRSF" id="PIRSF001221">
    <property type="entry name" value="Amidase_fungi"/>
    <property type="match status" value="1"/>
</dbReference>
<evidence type="ECO:0000313" key="7">
    <source>
        <dbReference type="Proteomes" id="UP000800235"/>
    </source>
</evidence>
<protein>
    <submittedName>
        <fullName evidence="6">Amidase</fullName>
    </submittedName>
</protein>
<feature type="active site" description="Acyl-ester intermediate" evidence="3">
    <location>
        <position position="236"/>
    </location>
</feature>
<dbReference type="Proteomes" id="UP000800235">
    <property type="component" value="Unassembled WGS sequence"/>
</dbReference>
<feature type="active site" description="Charge relay system" evidence="3">
    <location>
        <position position="212"/>
    </location>
</feature>
<reference evidence="6" key="1">
    <citation type="journal article" date="2020" name="Stud. Mycol.">
        <title>101 Dothideomycetes genomes: a test case for predicting lifestyles and emergence of pathogens.</title>
        <authorList>
            <person name="Haridas S."/>
            <person name="Albert R."/>
            <person name="Binder M."/>
            <person name="Bloem J."/>
            <person name="Labutti K."/>
            <person name="Salamov A."/>
            <person name="Andreopoulos B."/>
            <person name="Baker S."/>
            <person name="Barry K."/>
            <person name="Bills G."/>
            <person name="Bluhm B."/>
            <person name="Cannon C."/>
            <person name="Castanera R."/>
            <person name="Culley D."/>
            <person name="Daum C."/>
            <person name="Ezra D."/>
            <person name="Gonzalez J."/>
            <person name="Henrissat B."/>
            <person name="Kuo A."/>
            <person name="Liang C."/>
            <person name="Lipzen A."/>
            <person name="Lutzoni F."/>
            <person name="Magnuson J."/>
            <person name="Mondo S."/>
            <person name="Nolan M."/>
            <person name="Ohm R."/>
            <person name="Pangilinan J."/>
            <person name="Park H.-J."/>
            <person name="Ramirez L."/>
            <person name="Alfaro M."/>
            <person name="Sun H."/>
            <person name="Tritt A."/>
            <person name="Yoshinaga Y."/>
            <person name="Zwiers L.-H."/>
            <person name="Turgeon B."/>
            <person name="Goodwin S."/>
            <person name="Spatafora J."/>
            <person name="Crous P."/>
            <person name="Grigoriev I."/>
        </authorList>
    </citation>
    <scope>NUCLEOTIDE SEQUENCE</scope>
    <source>
        <strain evidence="6">CBS 130266</strain>
    </source>
</reference>
<feature type="binding site" evidence="4">
    <location>
        <begin position="233"/>
        <end position="236"/>
    </location>
    <ligand>
        <name>substrate</name>
    </ligand>
</feature>
<dbReference type="PANTHER" id="PTHR46072">
    <property type="entry name" value="AMIDASE-RELATED-RELATED"/>
    <property type="match status" value="1"/>
</dbReference>
<keyword evidence="7" id="KW-1185">Reference proteome</keyword>
<sequence>MADWQPIGTQKRTDRDSKIPKEWRLPQSTLKQISMHSHLNVLDIPSTCGILTEKEISLTERYDATQLLEMLAKGEVSSYDVTLAFCKRAAIAQQLVNCLTEIFFDQALARAKEVDQYFKQNGKPMGPFHGLPISLKDSFNVKGVQATIGYVSFASREPASHNSALVEILLRHGAVVYVKTNLPQTMMTADSDNNLFGRTLNPVKLSLTAGGSTGGEGALIKLRGSILGVGTDIAGSVRIPALCDGIFGFKPSASRVPFAGKTPPGRLGMCAILPAIGPEGHSVRDMELWMKTVIDSTPWELDMNALDVPWRTVEDYKRPLRLGLITEHPKRPLHPSTLRAIKTAAKLLTDAGHIIIPLDNLIPDLWESAIIAWKYFMLDPKKTPETFIDEAKEPWVPSIATCTFPETANWNPTVDDLFELNMARMKVLHGYHSLVIQNKLDGFIMPTYQATAVPHDTYGVAIYTVLANLLNYPAGHIPFLKANKNLDVDYVRKDVAYEPPYDADAVEGAPTGIQVVGLPLRDEETLKIMQVVSDVLKATT</sequence>
<evidence type="ECO:0000256" key="3">
    <source>
        <dbReference type="PIRSR" id="PIRSR001221-1"/>
    </source>
</evidence>
<gene>
    <name evidence="6" type="ORF">EJ08DRAFT_706929</name>
</gene>
<dbReference type="PANTHER" id="PTHR46072:SF5">
    <property type="entry name" value="GENERAL AMIDASE-C"/>
    <property type="match status" value="1"/>
</dbReference>
<evidence type="ECO:0000256" key="1">
    <source>
        <dbReference type="ARBA" id="ARBA00009199"/>
    </source>
</evidence>
<name>A0A9P4TSK2_9PEZI</name>